<sequence>MQAAGKGTSGKSTQESENGSKTAVGVLGIDSLEAWPPLLSSKPQTPASASAGHHKLDNPVPAVEDPISEHVPTQDDMWRVAKGKSTTKGTQAAMQLDVDVKNGFTPLIMSSTLDYPPRSMNNRAEKRDKLTSKEEHSNQPTSHKLG</sequence>
<evidence type="ECO:0000313" key="3">
    <source>
        <dbReference type="Proteomes" id="UP000823775"/>
    </source>
</evidence>
<comment type="caution">
    <text evidence="2">The sequence shown here is derived from an EMBL/GenBank/DDBJ whole genome shotgun (WGS) entry which is preliminary data.</text>
</comment>
<proteinExistence type="predicted"/>
<evidence type="ECO:0000313" key="2">
    <source>
        <dbReference type="EMBL" id="MCD7462698.1"/>
    </source>
</evidence>
<feature type="compositionally biased region" description="Polar residues" evidence="1">
    <location>
        <begin position="9"/>
        <end position="21"/>
    </location>
</feature>
<evidence type="ECO:0000256" key="1">
    <source>
        <dbReference type="SAM" id="MobiDB-lite"/>
    </source>
</evidence>
<feature type="region of interest" description="Disordered" evidence="1">
    <location>
        <begin position="110"/>
        <end position="146"/>
    </location>
</feature>
<protein>
    <submittedName>
        <fullName evidence="2">Uncharacterized protein</fullName>
    </submittedName>
</protein>
<accession>A0ABS8SUW9</accession>
<organism evidence="2 3">
    <name type="scientific">Datura stramonium</name>
    <name type="common">Jimsonweed</name>
    <name type="synonym">Common thornapple</name>
    <dbReference type="NCBI Taxonomy" id="4076"/>
    <lineage>
        <taxon>Eukaryota</taxon>
        <taxon>Viridiplantae</taxon>
        <taxon>Streptophyta</taxon>
        <taxon>Embryophyta</taxon>
        <taxon>Tracheophyta</taxon>
        <taxon>Spermatophyta</taxon>
        <taxon>Magnoliopsida</taxon>
        <taxon>eudicotyledons</taxon>
        <taxon>Gunneridae</taxon>
        <taxon>Pentapetalae</taxon>
        <taxon>asterids</taxon>
        <taxon>lamiids</taxon>
        <taxon>Solanales</taxon>
        <taxon>Solanaceae</taxon>
        <taxon>Solanoideae</taxon>
        <taxon>Datureae</taxon>
        <taxon>Datura</taxon>
    </lineage>
</organism>
<reference evidence="2 3" key="1">
    <citation type="journal article" date="2021" name="BMC Genomics">
        <title>Datura genome reveals duplications of psychoactive alkaloid biosynthetic genes and high mutation rate following tissue culture.</title>
        <authorList>
            <person name="Rajewski A."/>
            <person name="Carter-House D."/>
            <person name="Stajich J."/>
            <person name="Litt A."/>
        </authorList>
    </citation>
    <scope>NUCLEOTIDE SEQUENCE [LARGE SCALE GENOMIC DNA]</scope>
    <source>
        <strain evidence="2">AR-01</strain>
    </source>
</reference>
<feature type="compositionally biased region" description="Basic and acidic residues" evidence="1">
    <location>
        <begin position="123"/>
        <end position="137"/>
    </location>
</feature>
<name>A0ABS8SUW9_DATST</name>
<gene>
    <name evidence="2" type="ORF">HAX54_049130</name>
</gene>
<keyword evidence="3" id="KW-1185">Reference proteome</keyword>
<dbReference type="Proteomes" id="UP000823775">
    <property type="component" value="Unassembled WGS sequence"/>
</dbReference>
<feature type="region of interest" description="Disordered" evidence="1">
    <location>
        <begin position="1"/>
        <end position="77"/>
    </location>
</feature>
<dbReference type="EMBL" id="JACEIK010000827">
    <property type="protein sequence ID" value="MCD7462698.1"/>
    <property type="molecule type" value="Genomic_DNA"/>
</dbReference>